<accession>A0A955RRG1</accession>
<evidence type="ECO:0000313" key="11">
    <source>
        <dbReference type="Proteomes" id="UP000751518"/>
    </source>
</evidence>
<feature type="domain" description="Gcp-like" evidence="9">
    <location>
        <begin position="23"/>
        <end position="287"/>
    </location>
</feature>
<dbReference type="AlphaFoldDB" id="A0A955RRG1"/>
<dbReference type="GO" id="GO:0002949">
    <property type="term" value="P:tRNA threonylcarbamoyladenosine modification"/>
    <property type="evidence" value="ECO:0007669"/>
    <property type="project" value="InterPro"/>
</dbReference>
<evidence type="ECO:0000256" key="2">
    <source>
        <dbReference type="ARBA" id="ARBA00022490"/>
    </source>
</evidence>
<evidence type="ECO:0000256" key="5">
    <source>
        <dbReference type="ARBA" id="ARBA00022723"/>
    </source>
</evidence>
<name>A0A955RRG1_UNCKA</name>
<organism evidence="10 11">
    <name type="scientific">candidate division WWE3 bacterium</name>
    <dbReference type="NCBI Taxonomy" id="2053526"/>
    <lineage>
        <taxon>Bacteria</taxon>
        <taxon>Katanobacteria</taxon>
    </lineage>
</organism>
<dbReference type="PANTHER" id="PTHR11735:SF6">
    <property type="entry name" value="TRNA N6-ADENOSINE THREONYLCARBAMOYLTRANSFERASE, MITOCHONDRIAL"/>
    <property type="match status" value="1"/>
</dbReference>
<protein>
    <recommendedName>
        <fullName evidence="1">N(6)-L-threonylcarbamoyladenine synthase</fullName>
        <ecNumber evidence="1">2.3.1.234</ecNumber>
    </recommendedName>
</protein>
<keyword evidence="3 10" id="KW-0808">Transferase</keyword>
<dbReference type="Proteomes" id="UP000751518">
    <property type="component" value="Unassembled WGS sequence"/>
</dbReference>
<dbReference type="InterPro" id="IPR017861">
    <property type="entry name" value="KAE1/TsaD"/>
</dbReference>
<evidence type="ECO:0000313" key="10">
    <source>
        <dbReference type="EMBL" id="MCA9392514.1"/>
    </source>
</evidence>
<dbReference type="Pfam" id="PF00814">
    <property type="entry name" value="TsaD"/>
    <property type="match status" value="1"/>
</dbReference>
<dbReference type="FunFam" id="3.30.420.40:FF:000040">
    <property type="entry name" value="tRNA N6-adenosine threonylcarbamoyltransferase"/>
    <property type="match status" value="1"/>
</dbReference>
<keyword evidence="6" id="KW-0408">Iron</keyword>
<evidence type="ECO:0000256" key="1">
    <source>
        <dbReference type="ARBA" id="ARBA00012156"/>
    </source>
</evidence>
<keyword evidence="7 10" id="KW-0012">Acyltransferase</keyword>
<dbReference type="CDD" id="cd24133">
    <property type="entry name" value="ASKHA_NBD_TsaD_bac"/>
    <property type="match status" value="1"/>
</dbReference>
<proteinExistence type="inferred from homology"/>
<dbReference type="InterPro" id="IPR022450">
    <property type="entry name" value="TsaD"/>
</dbReference>
<dbReference type="Gene3D" id="3.30.420.40">
    <property type="match status" value="2"/>
</dbReference>
<dbReference type="EC" id="2.3.1.234" evidence="1"/>
<dbReference type="GO" id="GO:0046872">
    <property type="term" value="F:metal ion binding"/>
    <property type="evidence" value="ECO:0007669"/>
    <property type="project" value="UniProtKB-KW"/>
</dbReference>
<keyword evidence="5" id="KW-0479">Metal-binding</keyword>
<evidence type="ECO:0000259" key="9">
    <source>
        <dbReference type="Pfam" id="PF00814"/>
    </source>
</evidence>
<evidence type="ECO:0000256" key="7">
    <source>
        <dbReference type="ARBA" id="ARBA00023315"/>
    </source>
</evidence>
<evidence type="ECO:0000256" key="3">
    <source>
        <dbReference type="ARBA" id="ARBA00022679"/>
    </source>
</evidence>
<comment type="catalytic activity">
    <reaction evidence="8">
        <text>L-threonylcarbamoyladenylate + adenosine(37) in tRNA = N(6)-L-threonylcarbamoyladenosine(37) in tRNA + AMP + H(+)</text>
        <dbReference type="Rhea" id="RHEA:37059"/>
        <dbReference type="Rhea" id="RHEA-COMP:10162"/>
        <dbReference type="Rhea" id="RHEA-COMP:10163"/>
        <dbReference type="ChEBI" id="CHEBI:15378"/>
        <dbReference type="ChEBI" id="CHEBI:73682"/>
        <dbReference type="ChEBI" id="CHEBI:74411"/>
        <dbReference type="ChEBI" id="CHEBI:74418"/>
        <dbReference type="ChEBI" id="CHEBI:456215"/>
        <dbReference type="EC" id="2.3.1.234"/>
    </reaction>
</comment>
<feature type="non-terminal residue" evidence="10">
    <location>
        <position position="293"/>
    </location>
</feature>
<reference evidence="10" key="1">
    <citation type="submission" date="2020-04" db="EMBL/GenBank/DDBJ databases">
        <authorList>
            <person name="Zhang T."/>
        </authorList>
    </citation>
    <scope>NUCLEOTIDE SEQUENCE</scope>
    <source>
        <strain evidence="10">HKST-UBA03</strain>
    </source>
</reference>
<dbReference type="PANTHER" id="PTHR11735">
    <property type="entry name" value="TRNA N6-ADENOSINE THREONYLCARBAMOYLTRANSFERASE"/>
    <property type="match status" value="1"/>
</dbReference>
<dbReference type="EMBL" id="JAGQKZ010000067">
    <property type="protein sequence ID" value="MCA9392514.1"/>
    <property type="molecule type" value="Genomic_DNA"/>
</dbReference>
<comment type="caution">
    <text evidence="10">The sequence shown here is derived from an EMBL/GenBank/DDBJ whole genome shotgun (WGS) entry which is preliminary data.</text>
</comment>
<dbReference type="NCBIfam" id="TIGR03723">
    <property type="entry name" value="T6A_TsaD_YgjD"/>
    <property type="match status" value="1"/>
</dbReference>
<dbReference type="InterPro" id="IPR000905">
    <property type="entry name" value="Gcp-like_dom"/>
</dbReference>
<evidence type="ECO:0000256" key="4">
    <source>
        <dbReference type="ARBA" id="ARBA00022694"/>
    </source>
</evidence>
<dbReference type="NCBIfam" id="TIGR00329">
    <property type="entry name" value="gcp_kae1"/>
    <property type="match status" value="1"/>
</dbReference>
<dbReference type="SUPFAM" id="SSF53067">
    <property type="entry name" value="Actin-like ATPase domain"/>
    <property type="match status" value="1"/>
</dbReference>
<sequence>MKILGIESSCDETAAAIVEDGVKIISHAVATSLDIQSQYGGVVPEVAARKQVEFIIPVLKETFAKAEMTKDDIDAIAVTVGPGLMGSLLVGVETAKVLSCLWKKPLIPVNHLVGHIYSGWLDDSAENKPAFPLIALIASGGHTDLVLMKGHGQLEKIGQTCDDAVGEAFDKVAKMLDLGYPGGPIVERMAVGGDPEAFDFPRPMISSSDLDFSYSGLKTAVLYKVRDLKADGKLDEQAITDICASFQEAAFDVLVTKTMHAAQQHNVKSILVTGGVAASRSLKKRFEDAVATL</sequence>
<dbReference type="PRINTS" id="PR00789">
    <property type="entry name" value="OSIALOPTASE"/>
</dbReference>
<dbReference type="GO" id="GO:0061711">
    <property type="term" value="F:tRNA N(6)-L-threonylcarbamoyladenine synthase activity"/>
    <property type="evidence" value="ECO:0007669"/>
    <property type="project" value="UniProtKB-EC"/>
</dbReference>
<gene>
    <name evidence="10" type="primary">tsaD</name>
    <name evidence="10" type="ORF">KC614_04960</name>
</gene>
<keyword evidence="2" id="KW-0963">Cytoplasm</keyword>
<evidence type="ECO:0000256" key="8">
    <source>
        <dbReference type="ARBA" id="ARBA00048117"/>
    </source>
</evidence>
<dbReference type="HAMAP" id="MF_01445">
    <property type="entry name" value="TsaD"/>
    <property type="match status" value="1"/>
</dbReference>
<keyword evidence="4" id="KW-0819">tRNA processing</keyword>
<evidence type="ECO:0000256" key="6">
    <source>
        <dbReference type="ARBA" id="ARBA00023004"/>
    </source>
</evidence>
<dbReference type="InterPro" id="IPR043129">
    <property type="entry name" value="ATPase_NBD"/>
</dbReference>
<reference evidence="10" key="2">
    <citation type="journal article" date="2021" name="Microbiome">
        <title>Successional dynamics and alternative stable states in a saline activated sludge microbial community over 9 years.</title>
        <authorList>
            <person name="Wang Y."/>
            <person name="Ye J."/>
            <person name="Ju F."/>
            <person name="Liu L."/>
            <person name="Boyd J.A."/>
            <person name="Deng Y."/>
            <person name="Parks D.H."/>
            <person name="Jiang X."/>
            <person name="Yin X."/>
            <person name="Woodcroft B.J."/>
            <person name="Tyson G.W."/>
            <person name="Hugenholtz P."/>
            <person name="Polz M.F."/>
            <person name="Zhang T."/>
        </authorList>
    </citation>
    <scope>NUCLEOTIDE SEQUENCE</scope>
    <source>
        <strain evidence="10">HKST-UBA03</strain>
    </source>
</reference>